<dbReference type="Pfam" id="PF17316">
    <property type="entry name" value="Perilipin_2"/>
    <property type="match status" value="1"/>
</dbReference>
<evidence type="ECO:0000313" key="1">
    <source>
        <dbReference type="EMBL" id="SCW03236.1"/>
    </source>
</evidence>
<gene>
    <name evidence="1" type="ORF">LAFE_0G05996G</name>
</gene>
<proteinExistence type="predicted"/>
<protein>
    <submittedName>
        <fullName evidence="1">LAFE_0G05996g1_1</fullName>
    </submittedName>
</protein>
<dbReference type="EMBL" id="LT598486">
    <property type="protein sequence ID" value="SCW03236.1"/>
    <property type="molecule type" value="Genomic_DNA"/>
</dbReference>
<accession>A0A1G4MHG6</accession>
<dbReference type="OrthoDB" id="4065633at2759"/>
<sequence>MSSNNQVKVVVDKDTVSKFASCQSATLNHLNKYPPLEKTLNYLLSFTLFSKSLSVVLTLLYRIKEATIDSPKSPSFLKVGYERIVSVIRKFDELFNLLVLREGLDEFLDQLKNHNNKPGFWVVLYLVDYVANVSNLVLKEFVAKPLNLAKPTKEGEINGTVESLKEDGLPHIKELAGTTKSLGQGIQSKLQSDYFEPTKNKLQQEYIEPTKGKINGTKEYVTEKYGEFIKPKYDAAYQTVSEKYEGNFTKSESVPRAIVSTGVDLGNLTLEKIKVGVAKAEPKAKSVVNDVAKDVSKTATSIAQDVDNLTK</sequence>
<evidence type="ECO:0000313" key="2">
    <source>
        <dbReference type="Proteomes" id="UP000190831"/>
    </source>
</evidence>
<dbReference type="AlphaFoldDB" id="A0A1G4MHG6"/>
<name>A0A1G4MHG6_LACFM</name>
<reference evidence="1 2" key="1">
    <citation type="submission" date="2016-03" db="EMBL/GenBank/DDBJ databases">
        <authorList>
            <person name="Devillers H."/>
        </authorList>
    </citation>
    <scope>NUCLEOTIDE SEQUENCE [LARGE SCALE GENOMIC DNA]</scope>
    <source>
        <strain evidence="1">CBS 6772</strain>
    </source>
</reference>
<organism evidence="1 2">
    <name type="scientific">Lachancea fermentati</name>
    <name type="common">Zygosaccharomyces fermentati</name>
    <dbReference type="NCBI Taxonomy" id="4955"/>
    <lineage>
        <taxon>Eukaryota</taxon>
        <taxon>Fungi</taxon>
        <taxon>Dikarya</taxon>
        <taxon>Ascomycota</taxon>
        <taxon>Saccharomycotina</taxon>
        <taxon>Saccharomycetes</taxon>
        <taxon>Saccharomycetales</taxon>
        <taxon>Saccharomycetaceae</taxon>
        <taxon>Lachancea</taxon>
    </lineage>
</organism>
<dbReference type="OMA" id="FTTVYEN"/>
<dbReference type="Proteomes" id="UP000190831">
    <property type="component" value="Chromosome G"/>
</dbReference>
<keyword evidence="2" id="KW-1185">Reference proteome</keyword>